<feature type="transmembrane region" description="Helical" evidence="8">
    <location>
        <begin position="227"/>
        <end position="247"/>
    </location>
</feature>
<feature type="transmembrane region" description="Helical" evidence="8">
    <location>
        <begin position="128"/>
        <end position="148"/>
    </location>
</feature>
<dbReference type="RefSeq" id="WP_185122430.1">
    <property type="nucleotide sequence ID" value="NZ_JACJVQ010000020.1"/>
</dbReference>
<proteinExistence type="inferred from homology"/>
<name>A0A841T2Y8_9BACL</name>
<accession>A0A841T2Y8</accession>
<feature type="transmembrane region" description="Helical" evidence="8">
    <location>
        <begin position="160"/>
        <end position="179"/>
    </location>
</feature>
<dbReference type="Proteomes" id="UP000535838">
    <property type="component" value="Unassembled WGS sequence"/>
</dbReference>
<evidence type="ECO:0000256" key="1">
    <source>
        <dbReference type="ARBA" id="ARBA00004651"/>
    </source>
</evidence>
<keyword evidence="7 8" id="KW-0472">Membrane</keyword>
<keyword evidence="5 8" id="KW-0812">Transmembrane</keyword>
<dbReference type="AlphaFoldDB" id="A0A841T2Y8"/>
<evidence type="ECO:0000313" key="9">
    <source>
        <dbReference type="EMBL" id="MBB6637226.1"/>
    </source>
</evidence>
<comment type="caution">
    <text evidence="9">The sequence shown here is derived from an EMBL/GenBank/DDBJ whole genome shotgun (WGS) entry which is preliminary data.</text>
</comment>
<feature type="transmembrane region" description="Helical" evidence="8">
    <location>
        <begin position="289"/>
        <end position="308"/>
    </location>
</feature>
<protein>
    <submittedName>
        <fullName evidence="9">AEC family transporter</fullName>
    </submittedName>
</protein>
<feature type="transmembrane region" description="Helical" evidence="8">
    <location>
        <begin position="101"/>
        <end position="122"/>
    </location>
</feature>
<evidence type="ECO:0000256" key="6">
    <source>
        <dbReference type="ARBA" id="ARBA00022989"/>
    </source>
</evidence>
<sequence>MLHSIVSTLLEVIVPLSIPVIVGALLRRFKNLDTKPLSVLYLYFLSPAILLETLTTASITADDAVRTVVFCLLNLALLWLAAAGLGRLLKLPAPEQAGLTLISTLTNSVNYGLPLVLLAFGQLGLDKASLYVVVQIVLTNTIGVFFAARSQFSIGDAVKSIFKLPSIYAAVFAFLLRAFDWTLPDGLQSGIALASGAYSPVVLTILGAQMVSVGLEAKSRSKVETRTFWAGMAVRIAAAPLIAALVLRILGIDGVAADVFFILASMPVAVNAVVLAERFDAAPKLLSRCILWTTLSSFVWLPILISIVS</sequence>
<dbReference type="PANTHER" id="PTHR36838:SF1">
    <property type="entry name" value="SLR1864 PROTEIN"/>
    <property type="match status" value="1"/>
</dbReference>
<dbReference type="EMBL" id="JACJVQ010000020">
    <property type="protein sequence ID" value="MBB6637226.1"/>
    <property type="molecule type" value="Genomic_DNA"/>
</dbReference>
<dbReference type="InterPro" id="IPR004776">
    <property type="entry name" value="Mem_transp_PIN-like"/>
</dbReference>
<evidence type="ECO:0000256" key="4">
    <source>
        <dbReference type="ARBA" id="ARBA00022475"/>
    </source>
</evidence>
<comment type="similarity">
    <text evidence="2">Belongs to the auxin efflux carrier (TC 2.A.69) family.</text>
</comment>
<dbReference type="Gene3D" id="1.20.1530.20">
    <property type="match status" value="2"/>
</dbReference>
<comment type="subcellular location">
    <subcellularLocation>
        <location evidence="1">Cell membrane</location>
        <topology evidence="1">Multi-pass membrane protein</topology>
    </subcellularLocation>
</comment>
<evidence type="ECO:0000256" key="7">
    <source>
        <dbReference type="ARBA" id="ARBA00023136"/>
    </source>
</evidence>
<keyword evidence="10" id="KW-1185">Reference proteome</keyword>
<evidence type="ECO:0000256" key="2">
    <source>
        <dbReference type="ARBA" id="ARBA00010145"/>
    </source>
</evidence>
<keyword evidence="3" id="KW-0813">Transport</keyword>
<evidence type="ECO:0000256" key="3">
    <source>
        <dbReference type="ARBA" id="ARBA00022448"/>
    </source>
</evidence>
<feature type="transmembrane region" description="Helical" evidence="8">
    <location>
        <begin position="6"/>
        <end position="26"/>
    </location>
</feature>
<dbReference type="InterPro" id="IPR038770">
    <property type="entry name" value="Na+/solute_symporter_sf"/>
</dbReference>
<feature type="transmembrane region" description="Helical" evidence="8">
    <location>
        <begin position="38"/>
        <end position="61"/>
    </location>
</feature>
<gene>
    <name evidence="9" type="ORF">H7B67_24125</name>
</gene>
<feature type="transmembrane region" description="Helical" evidence="8">
    <location>
        <begin position="259"/>
        <end position="277"/>
    </location>
</feature>
<evidence type="ECO:0000256" key="5">
    <source>
        <dbReference type="ARBA" id="ARBA00022692"/>
    </source>
</evidence>
<feature type="transmembrane region" description="Helical" evidence="8">
    <location>
        <begin position="191"/>
        <end position="215"/>
    </location>
</feature>
<evidence type="ECO:0000256" key="8">
    <source>
        <dbReference type="SAM" id="Phobius"/>
    </source>
</evidence>
<feature type="transmembrane region" description="Helical" evidence="8">
    <location>
        <begin position="67"/>
        <end position="89"/>
    </location>
</feature>
<dbReference type="GO" id="GO:0055085">
    <property type="term" value="P:transmembrane transport"/>
    <property type="evidence" value="ECO:0007669"/>
    <property type="project" value="InterPro"/>
</dbReference>
<dbReference type="PANTHER" id="PTHR36838">
    <property type="entry name" value="AUXIN EFFLUX CARRIER FAMILY PROTEIN"/>
    <property type="match status" value="1"/>
</dbReference>
<keyword evidence="4" id="KW-1003">Cell membrane</keyword>
<keyword evidence="6 8" id="KW-1133">Transmembrane helix</keyword>
<evidence type="ECO:0000313" key="10">
    <source>
        <dbReference type="Proteomes" id="UP000535838"/>
    </source>
</evidence>
<dbReference type="GO" id="GO:0005886">
    <property type="term" value="C:plasma membrane"/>
    <property type="evidence" value="ECO:0007669"/>
    <property type="project" value="UniProtKB-SubCell"/>
</dbReference>
<dbReference type="Pfam" id="PF03547">
    <property type="entry name" value="Mem_trans"/>
    <property type="match status" value="2"/>
</dbReference>
<organism evidence="9 10">
    <name type="scientific">Cohnella thailandensis</name>
    <dbReference type="NCBI Taxonomy" id="557557"/>
    <lineage>
        <taxon>Bacteria</taxon>
        <taxon>Bacillati</taxon>
        <taxon>Bacillota</taxon>
        <taxon>Bacilli</taxon>
        <taxon>Bacillales</taxon>
        <taxon>Paenibacillaceae</taxon>
        <taxon>Cohnella</taxon>
    </lineage>
</organism>
<reference evidence="9 10" key="1">
    <citation type="submission" date="2020-08" db="EMBL/GenBank/DDBJ databases">
        <title>Cohnella phylogeny.</title>
        <authorList>
            <person name="Dunlap C."/>
        </authorList>
    </citation>
    <scope>NUCLEOTIDE SEQUENCE [LARGE SCALE GENOMIC DNA]</scope>
    <source>
        <strain evidence="9 10">DSM 25241</strain>
    </source>
</reference>